<dbReference type="InterPro" id="IPR013766">
    <property type="entry name" value="Thioredoxin_domain"/>
</dbReference>
<evidence type="ECO:0000259" key="5">
    <source>
        <dbReference type="PROSITE" id="PS51352"/>
    </source>
</evidence>
<dbReference type="SUPFAM" id="SSF52833">
    <property type="entry name" value="Thioredoxin-like"/>
    <property type="match status" value="1"/>
</dbReference>
<organism evidence="6 7">
    <name type="scientific">Halorubrum cibi</name>
    <dbReference type="NCBI Taxonomy" id="413815"/>
    <lineage>
        <taxon>Archaea</taxon>
        <taxon>Methanobacteriati</taxon>
        <taxon>Methanobacteriota</taxon>
        <taxon>Stenosarchaea group</taxon>
        <taxon>Halobacteria</taxon>
        <taxon>Halobacteriales</taxon>
        <taxon>Haloferacaceae</taxon>
        <taxon>Halorubrum</taxon>
    </lineage>
</organism>
<keyword evidence="7" id="KW-1185">Reference proteome</keyword>
<dbReference type="Proteomes" id="UP000319712">
    <property type="component" value="Unassembled WGS sequence"/>
</dbReference>
<dbReference type="PROSITE" id="PS00194">
    <property type="entry name" value="THIOREDOXIN_1"/>
    <property type="match status" value="1"/>
</dbReference>
<dbReference type="PRINTS" id="PR00421">
    <property type="entry name" value="THIOREDOXIN"/>
</dbReference>
<reference evidence="6 7" key="1">
    <citation type="submission" date="2017-05" db="EMBL/GenBank/DDBJ databases">
        <authorList>
            <person name="Varghese N."/>
            <person name="Submissions S."/>
        </authorList>
    </citation>
    <scope>NUCLEOTIDE SEQUENCE [LARGE SCALE GENOMIC DNA]</scope>
    <source>
        <strain evidence="6 7">DSM 19504</strain>
    </source>
</reference>
<dbReference type="PROSITE" id="PS51352">
    <property type="entry name" value="THIOREDOXIN_2"/>
    <property type="match status" value="1"/>
</dbReference>
<proteinExistence type="predicted"/>
<dbReference type="Gene3D" id="3.40.30.10">
    <property type="entry name" value="Glutaredoxin"/>
    <property type="match status" value="1"/>
</dbReference>
<dbReference type="EMBL" id="FXTD01000001">
    <property type="protein sequence ID" value="SMO40063.1"/>
    <property type="molecule type" value="Genomic_DNA"/>
</dbReference>
<evidence type="ECO:0000256" key="4">
    <source>
        <dbReference type="SAM" id="MobiDB-lite"/>
    </source>
</evidence>
<dbReference type="Pfam" id="PF00085">
    <property type="entry name" value="Thioredoxin"/>
    <property type="match status" value="1"/>
</dbReference>
<protein>
    <submittedName>
        <fullName evidence="6">Thioredoxin</fullName>
    </submittedName>
</protein>
<keyword evidence="3" id="KW-1015">Disulfide bond</keyword>
<evidence type="ECO:0000256" key="1">
    <source>
        <dbReference type="ARBA" id="ARBA00022448"/>
    </source>
</evidence>
<evidence type="ECO:0000313" key="7">
    <source>
        <dbReference type="Proteomes" id="UP000319712"/>
    </source>
</evidence>
<keyword evidence="2" id="KW-0249">Electron transport</keyword>
<sequence>MSEADREGADEAGTEREGSRSSERERIRERKREELRARLEGASNDGSDAGGGDERGGADDETETPTEPVEVESAEEFQRLVADHDVVLVDCYADWCGPCQMMEPTVESLAAETDAVVAKVDVDGLPGLAQQLGARGVPTFIVYANGEPVDRFVGAQDRAALETAIASGAA</sequence>
<dbReference type="GO" id="GO:0005737">
    <property type="term" value="C:cytoplasm"/>
    <property type="evidence" value="ECO:0007669"/>
    <property type="project" value="TreeGrafter"/>
</dbReference>
<feature type="region of interest" description="Disordered" evidence="4">
    <location>
        <begin position="1"/>
        <end position="71"/>
    </location>
</feature>
<dbReference type="PANTHER" id="PTHR45663:SF11">
    <property type="entry name" value="GEO12009P1"/>
    <property type="match status" value="1"/>
</dbReference>
<feature type="compositionally biased region" description="Basic and acidic residues" evidence="4">
    <location>
        <begin position="1"/>
        <end position="39"/>
    </location>
</feature>
<dbReference type="RefSeq" id="WP_142985384.1">
    <property type="nucleotide sequence ID" value="NZ_FXTD01000001.1"/>
</dbReference>
<gene>
    <name evidence="6" type="ORF">SAMN06264867_101477</name>
</gene>
<keyword evidence="1" id="KW-0813">Transport</keyword>
<dbReference type="InterPro" id="IPR036249">
    <property type="entry name" value="Thioredoxin-like_sf"/>
</dbReference>
<dbReference type="AlphaFoldDB" id="A0A521AZ09"/>
<evidence type="ECO:0000256" key="2">
    <source>
        <dbReference type="ARBA" id="ARBA00022982"/>
    </source>
</evidence>
<feature type="domain" description="Thioredoxin" evidence="5">
    <location>
        <begin position="52"/>
        <end position="170"/>
    </location>
</feature>
<evidence type="ECO:0000256" key="3">
    <source>
        <dbReference type="ARBA" id="ARBA00023157"/>
    </source>
</evidence>
<dbReference type="GO" id="GO:0015035">
    <property type="term" value="F:protein-disulfide reductase activity"/>
    <property type="evidence" value="ECO:0007669"/>
    <property type="project" value="TreeGrafter"/>
</dbReference>
<dbReference type="InterPro" id="IPR017937">
    <property type="entry name" value="Thioredoxin_CS"/>
</dbReference>
<feature type="compositionally biased region" description="Acidic residues" evidence="4">
    <location>
        <begin position="59"/>
        <end position="71"/>
    </location>
</feature>
<dbReference type="CDD" id="cd02947">
    <property type="entry name" value="TRX_family"/>
    <property type="match status" value="1"/>
</dbReference>
<dbReference type="OrthoDB" id="35385at2157"/>
<name>A0A521AZ09_9EURY</name>
<accession>A0A521AZ09</accession>
<evidence type="ECO:0000313" key="6">
    <source>
        <dbReference type="EMBL" id="SMO40063.1"/>
    </source>
</evidence>
<dbReference type="PANTHER" id="PTHR45663">
    <property type="entry name" value="GEO12009P1"/>
    <property type="match status" value="1"/>
</dbReference>